<evidence type="ECO:0000313" key="2">
    <source>
        <dbReference type="EMBL" id="CAG7822814.1"/>
    </source>
</evidence>
<feature type="compositionally biased region" description="Polar residues" evidence="1">
    <location>
        <begin position="97"/>
        <end position="108"/>
    </location>
</feature>
<comment type="caution">
    <text evidence="2">The sequence shown here is derived from an EMBL/GenBank/DDBJ whole genome shotgun (WGS) entry which is preliminary data.</text>
</comment>
<evidence type="ECO:0000256" key="1">
    <source>
        <dbReference type="SAM" id="MobiDB-lite"/>
    </source>
</evidence>
<protein>
    <submittedName>
        <fullName evidence="2">Uncharacterized protein</fullName>
    </submittedName>
</protein>
<feature type="region of interest" description="Disordered" evidence="1">
    <location>
        <begin position="86"/>
        <end position="114"/>
    </location>
</feature>
<name>A0A8J2LHC9_9HEXA</name>
<gene>
    <name evidence="2" type="ORF">AFUS01_LOCUS33065</name>
</gene>
<dbReference type="AlphaFoldDB" id="A0A8J2LHC9"/>
<organism evidence="2 3">
    <name type="scientific">Allacma fusca</name>
    <dbReference type="NCBI Taxonomy" id="39272"/>
    <lineage>
        <taxon>Eukaryota</taxon>
        <taxon>Metazoa</taxon>
        <taxon>Ecdysozoa</taxon>
        <taxon>Arthropoda</taxon>
        <taxon>Hexapoda</taxon>
        <taxon>Collembola</taxon>
        <taxon>Symphypleona</taxon>
        <taxon>Sminthuridae</taxon>
        <taxon>Allacma</taxon>
    </lineage>
</organism>
<evidence type="ECO:0000313" key="3">
    <source>
        <dbReference type="Proteomes" id="UP000708208"/>
    </source>
</evidence>
<proteinExistence type="predicted"/>
<feature type="non-terminal residue" evidence="2">
    <location>
        <position position="1"/>
    </location>
</feature>
<keyword evidence="3" id="KW-1185">Reference proteome</keyword>
<dbReference type="Proteomes" id="UP000708208">
    <property type="component" value="Unassembled WGS sequence"/>
</dbReference>
<accession>A0A8J2LHC9</accession>
<sequence>EKNKATSLLFIGIDAGKNYKPTGEYDISPAELDKLCQTIDPSYEPPSSSDPCVYMKWVNCPPGEGSGKPNEPCGWYQQTLCEGGKRRKRQNLRMSGRGSNRKPQSFVSINWPKK</sequence>
<reference evidence="2" key="1">
    <citation type="submission" date="2021-06" db="EMBL/GenBank/DDBJ databases">
        <authorList>
            <person name="Hodson N. C."/>
            <person name="Mongue J. A."/>
            <person name="Jaron S. K."/>
        </authorList>
    </citation>
    <scope>NUCLEOTIDE SEQUENCE</scope>
</reference>
<dbReference type="EMBL" id="CAJVCH010527548">
    <property type="protein sequence ID" value="CAG7822814.1"/>
    <property type="molecule type" value="Genomic_DNA"/>
</dbReference>